<keyword evidence="4" id="KW-1185">Reference proteome</keyword>
<feature type="transmembrane region" description="Helical" evidence="2">
    <location>
        <begin position="55"/>
        <end position="76"/>
    </location>
</feature>
<keyword evidence="2" id="KW-0472">Membrane</keyword>
<feature type="region of interest" description="Disordered" evidence="1">
    <location>
        <begin position="150"/>
        <end position="174"/>
    </location>
</feature>
<evidence type="ECO:0000313" key="3">
    <source>
        <dbReference type="EMBL" id="EPH46302.1"/>
    </source>
</evidence>
<dbReference type="PATRIC" id="fig|1286094.4.peg.538"/>
<dbReference type="AlphaFoldDB" id="S4AY33"/>
<protein>
    <submittedName>
        <fullName evidence="3">Uncharacterized protein</fullName>
    </submittedName>
</protein>
<organism evidence="3 4">
    <name type="scientific">Streptomyces aurantiacus JA 4570</name>
    <dbReference type="NCBI Taxonomy" id="1286094"/>
    <lineage>
        <taxon>Bacteria</taxon>
        <taxon>Bacillati</taxon>
        <taxon>Actinomycetota</taxon>
        <taxon>Actinomycetes</taxon>
        <taxon>Kitasatosporales</taxon>
        <taxon>Streptomycetaceae</taxon>
        <taxon>Streptomyces</taxon>
        <taxon>Streptomyces aurantiacus group</taxon>
    </lineage>
</organism>
<reference evidence="3 4" key="1">
    <citation type="submission" date="2013-02" db="EMBL/GenBank/DDBJ databases">
        <title>Draft Genome Sequence of Streptomyces aurantiacus, Which Produces Setomimycin.</title>
        <authorList>
            <person name="Gruening B.A."/>
            <person name="Praeg A."/>
            <person name="Erxleben A."/>
            <person name="Guenther S."/>
            <person name="Mueller M."/>
        </authorList>
    </citation>
    <scope>NUCLEOTIDE SEQUENCE [LARGE SCALE GENOMIC DNA]</scope>
    <source>
        <strain evidence="3 4">JA 4570</strain>
    </source>
</reference>
<accession>S4AY33</accession>
<name>S4AY33_9ACTN</name>
<proteinExistence type="predicted"/>
<gene>
    <name evidence="3" type="ORF">STRAU_0552</name>
</gene>
<keyword evidence="2" id="KW-0812">Transmembrane</keyword>
<evidence type="ECO:0000256" key="2">
    <source>
        <dbReference type="SAM" id="Phobius"/>
    </source>
</evidence>
<keyword evidence="2" id="KW-1133">Transmembrane helix</keyword>
<dbReference type="RefSeq" id="WP_016638686.1">
    <property type="nucleotide sequence ID" value="NZ_AOPZ01000019.1"/>
</dbReference>
<evidence type="ECO:0000256" key="1">
    <source>
        <dbReference type="SAM" id="MobiDB-lite"/>
    </source>
</evidence>
<feature type="transmembrane region" description="Helical" evidence="2">
    <location>
        <begin position="12"/>
        <end position="34"/>
    </location>
</feature>
<evidence type="ECO:0000313" key="4">
    <source>
        <dbReference type="Proteomes" id="UP000014629"/>
    </source>
</evidence>
<sequence>MSAEPLDGHNFMALLGIVFLCTVLATGLTAYGCATLVRHVVRGATRSLPRALRGAASLAGAGALAVYAWGAVRLLAFDDTEHGSACRAAEGPVDVTAIDGYSATYVPLRFGCHTTDGTTYAVGVPDYVNPATLTLAVTATVLAAAAALTGPSSPRPGCTSRARWRARARVRTRP</sequence>
<dbReference type="EMBL" id="AOPZ01000019">
    <property type="protein sequence ID" value="EPH46302.1"/>
    <property type="molecule type" value="Genomic_DNA"/>
</dbReference>
<comment type="caution">
    <text evidence="3">The sequence shown here is derived from an EMBL/GenBank/DDBJ whole genome shotgun (WGS) entry which is preliminary data.</text>
</comment>
<feature type="compositionally biased region" description="Basic residues" evidence="1">
    <location>
        <begin position="162"/>
        <end position="174"/>
    </location>
</feature>
<dbReference type="Proteomes" id="UP000014629">
    <property type="component" value="Unassembled WGS sequence"/>
</dbReference>